<dbReference type="Pfam" id="PF02037">
    <property type="entry name" value="SAP"/>
    <property type="match status" value="1"/>
</dbReference>
<evidence type="ECO:0000259" key="1">
    <source>
        <dbReference type="PROSITE" id="PS50800"/>
    </source>
</evidence>
<dbReference type="Gene3D" id="1.10.720.30">
    <property type="entry name" value="SAP domain"/>
    <property type="match status" value="1"/>
</dbReference>
<sequence length="84" mass="10167">MKFEELKVEQLKRELSKLELPTASNKAELQKRLIDEFKRRDIDIGTYEFEYKEETEICTHSITSNMDNNVCRYDEEIYRSSRKI</sequence>
<dbReference type="PROSITE" id="PS50800">
    <property type="entry name" value="SAP"/>
    <property type="match status" value="1"/>
</dbReference>
<accession>A0A0L0C076</accession>
<reference evidence="2 3" key="1">
    <citation type="journal article" date="2015" name="Nat. Commun.">
        <title>Lucilia cuprina genome unlocks parasitic fly biology to underpin future interventions.</title>
        <authorList>
            <person name="Anstead C.A."/>
            <person name="Korhonen P.K."/>
            <person name="Young N.D."/>
            <person name="Hall R.S."/>
            <person name="Jex A.R."/>
            <person name="Murali S.C."/>
            <person name="Hughes D.S."/>
            <person name="Lee S.F."/>
            <person name="Perry T."/>
            <person name="Stroehlein A.J."/>
            <person name="Ansell B.R."/>
            <person name="Breugelmans B."/>
            <person name="Hofmann A."/>
            <person name="Qu J."/>
            <person name="Dugan S."/>
            <person name="Lee S.L."/>
            <person name="Chao H."/>
            <person name="Dinh H."/>
            <person name="Han Y."/>
            <person name="Doddapaneni H.V."/>
            <person name="Worley K.C."/>
            <person name="Muzny D.M."/>
            <person name="Ioannidis P."/>
            <person name="Waterhouse R.M."/>
            <person name="Zdobnov E.M."/>
            <person name="James P.J."/>
            <person name="Bagnall N.H."/>
            <person name="Kotze A.C."/>
            <person name="Gibbs R.A."/>
            <person name="Richards S."/>
            <person name="Batterham P."/>
            <person name="Gasser R.B."/>
        </authorList>
    </citation>
    <scope>NUCLEOTIDE SEQUENCE [LARGE SCALE GENOMIC DNA]</scope>
    <source>
        <strain evidence="2 3">LS</strain>
        <tissue evidence="2">Full body</tissue>
    </source>
</reference>
<keyword evidence="3" id="KW-1185">Reference proteome</keyword>
<dbReference type="SMART" id="SM00513">
    <property type="entry name" value="SAP"/>
    <property type="match status" value="1"/>
</dbReference>
<gene>
    <name evidence="2" type="ORF">FF38_00949</name>
</gene>
<dbReference type="AlphaFoldDB" id="A0A0L0C076"/>
<dbReference type="SUPFAM" id="SSF68906">
    <property type="entry name" value="SAP domain"/>
    <property type="match status" value="1"/>
</dbReference>
<dbReference type="InterPro" id="IPR003034">
    <property type="entry name" value="SAP_dom"/>
</dbReference>
<evidence type="ECO:0000313" key="2">
    <source>
        <dbReference type="EMBL" id="KNC25641.1"/>
    </source>
</evidence>
<protein>
    <recommendedName>
        <fullName evidence="1">SAP domain-containing protein</fullName>
    </recommendedName>
</protein>
<name>A0A0L0C076_LUCCU</name>
<dbReference type="InterPro" id="IPR036361">
    <property type="entry name" value="SAP_dom_sf"/>
</dbReference>
<dbReference type="EMBL" id="JRES01001089">
    <property type="protein sequence ID" value="KNC25641.1"/>
    <property type="molecule type" value="Genomic_DNA"/>
</dbReference>
<proteinExistence type="predicted"/>
<comment type="caution">
    <text evidence="2">The sequence shown here is derived from an EMBL/GenBank/DDBJ whole genome shotgun (WGS) entry which is preliminary data.</text>
</comment>
<dbReference type="Proteomes" id="UP000037069">
    <property type="component" value="Unassembled WGS sequence"/>
</dbReference>
<feature type="domain" description="SAP" evidence="1">
    <location>
        <begin position="3"/>
        <end position="37"/>
    </location>
</feature>
<organism evidence="2 3">
    <name type="scientific">Lucilia cuprina</name>
    <name type="common">Green bottle fly</name>
    <name type="synonym">Australian sheep blowfly</name>
    <dbReference type="NCBI Taxonomy" id="7375"/>
    <lineage>
        <taxon>Eukaryota</taxon>
        <taxon>Metazoa</taxon>
        <taxon>Ecdysozoa</taxon>
        <taxon>Arthropoda</taxon>
        <taxon>Hexapoda</taxon>
        <taxon>Insecta</taxon>
        <taxon>Pterygota</taxon>
        <taxon>Neoptera</taxon>
        <taxon>Endopterygota</taxon>
        <taxon>Diptera</taxon>
        <taxon>Brachycera</taxon>
        <taxon>Muscomorpha</taxon>
        <taxon>Oestroidea</taxon>
        <taxon>Calliphoridae</taxon>
        <taxon>Luciliinae</taxon>
        <taxon>Lucilia</taxon>
    </lineage>
</organism>
<evidence type="ECO:0000313" key="3">
    <source>
        <dbReference type="Proteomes" id="UP000037069"/>
    </source>
</evidence>